<dbReference type="GO" id="GO:0003735">
    <property type="term" value="F:structural constituent of ribosome"/>
    <property type="evidence" value="ECO:0007669"/>
    <property type="project" value="InterPro"/>
</dbReference>
<dbReference type="NCBIfam" id="TIGR00165">
    <property type="entry name" value="S18"/>
    <property type="match status" value="1"/>
</dbReference>
<dbReference type="SUPFAM" id="SSF46911">
    <property type="entry name" value="Ribosomal protein S18"/>
    <property type="match status" value="1"/>
</dbReference>
<dbReference type="InterPro" id="IPR036870">
    <property type="entry name" value="Ribosomal_bS18_sf"/>
</dbReference>
<evidence type="ECO:0000313" key="7">
    <source>
        <dbReference type="Proteomes" id="UP000217944"/>
    </source>
</evidence>
<keyword evidence="4" id="KW-0694">RNA-binding</keyword>
<dbReference type="InterPro" id="IPR001648">
    <property type="entry name" value="Ribosomal_bS18"/>
</dbReference>
<dbReference type="AlphaFoldDB" id="A0A292YE64"/>
<dbReference type="Gene3D" id="4.10.640.10">
    <property type="entry name" value="Ribosomal protein S18"/>
    <property type="match status" value="1"/>
</dbReference>
<keyword evidence="7" id="KW-1185">Reference proteome</keyword>
<dbReference type="PANTHER" id="PTHR13479">
    <property type="entry name" value="30S RIBOSOMAL PROTEIN S18"/>
    <property type="match status" value="1"/>
</dbReference>
<evidence type="ECO:0000256" key="2">
    <source>
        <dbReference type="ARBA" id="ARBA00022980"/>
    </source>
</evidence>
<dbReference type="EMBL" id="BDME01000002">
    <property type="protein sequence ID" value="GAX87888.1"/>
    <property type="molecule type" value="Genomic_DNA"/>
</dbReference>
<evidence type="ECO:0000256" key="3">
    <source>
        <dbReference type="ARBA" id="ARBA00023274"/>
    </source>
</evidence>
<proteinExistence type="inferred from homology"/>
<comment type="subunit">
    <text evidence="4">Part of the 30S ribosomal subunit. Forms a tight heterodimer with protein bS6.</text>
</comment>
<evidence type="ECO:0000256" key="1">
    <source>
        <dbReference type="ARBA" id="ARBA00005589"/>
    </source>
</evidence>
<evidence type="ECO:0000256" key="5">
    <source>
        <dbReference type="RuleBase" id="RU003910"/>
    </source>
</evidence>
<dbReference type="OrthoDB" id="9812008at2"/>
<reference evidence="6 7" key="1">
    <citation type="journal article" date="2017" name="Syst. Appl. Microbiol.">
        <title>Lebetimonas natsushimae sp. nov., a novel strictly anaerobic, moderately thermophilic chemoautotroph isolated from a deep-sea hydrothermal vent polychaete nest in the Mid-Okinawa Trough.</title>
        <authorList>
            <person name="Nagata R."/>
            <person name="Takaki Y."/>
            <person name="Tame A."/>
            <person name="Nunoura T."/>
            <person name="Muto H."/>
            <person name="Mino S."/>
            <person name="Sawayama S."/>
            <person name="Takai K."/>
            <person name="Nakagawa S."/>
        </authorList>
    </citation>
    <scope>NUCLEOTIDE SEQUENCE [LARGE SCALE GENOMIC DNA]</scope>
    <source>
        <strain evidence="6 7">HS1857</strain>
    </source>
</reference>
<comment type="function">
    <text evidence="4">Binds as a heterodimer with protein bS6 to the central domain of the 16S rRNA, where it helps stabilize the platform of the 30S subunit.</text>
</comment>
<sequence length="94" mass="11196">MAQDPKKKYGKKRCKYCEMKVDYIGYKDIDLIKYSLSERYKIMPRRLTGTCKKHQDMVQKAIKRARQVALIPYVVDRKRVVENPFEAIKPLKSK</sequence>
<dbReference type="GO" id="GO:0070181">
    <property type="term" value="F:small ribosomal subunit rRNA binding"/>
    <property type="evidence" value="ECO:0007669"/>
    <property type="project" value="TreeGrafter"/>
</dbReference>
<keyword evidence="2 4" id="KW-0689">Ribosomal protein</keyword>
<gene>
    <name evidence="4" type="primary">rpsR</name>
    <name evidence="6" type="ORF">LNAT_P1185</name>
</gene>
<accession>A0A292YE64</accession>
<organism evidence="6 7">
    <name type="scientific">Lebetimonas natsushimae</name>
    <dbReference type="NCBI Taxonomy" id="1936991"/>
    <lineage>
        <taxon>Bacteria</taxon>
        <taxon>Pseudomonadati</taxon>
        <taxon>Campylobacterota</taxon>
        <taxon>Epsilonproteobacteria</taxon>
        <taxon>Nautiliales</taxon>
        <taxon>Nautiliaceae</taxon>
        <taxon>Lebetimonas</taxon>
    </lineage>
</organism>
<dbReference type="GO" id="GO:0006412">
    <property type="term" value="P:translation"/>
    <property type="evidence" value="ECO:0007669"/>
    <property type="project" value="UniProtKB-UniRule"/>
</dbReference>
<comment type="similarity">
    <text evidence="1 4 5">Belongs to the bacterial ribosomal protein bS18 family.</text>
</comment>
<dbReference type="GO" id="GO:0022627">
    <property type="term" value="C:cytosolic small ribosomal subunit"/>
    <property type="evidence" value="ECO:0007669"/>
    <property type="project" value="TreeGrafter"/>
</dbReference>
<dbReference type="HAMAP" id="MF_00270">
    <property type="entry name" value="Ribosomal_bS18"/>
    <property type="match status" value="1"/>
</dbReference>
<keyword evidence="4" id="KW-0699">rRNA-binding</keyword>
<evidence type="ECO:0000256" key="4">
    <source>
        <dbReference type="HAMAP-Rule" id="MF_00270"/>
    </source>
</evidence>
<dbReference type="PRINTS" id="PR00974">
    <property type="entry name" value="RIBOSOMALS18"/>
</dbReference>
<protein>
    <recommendedName>
        <fullName evidence="4">Small ribosomal subunit protein bS18</fullName>
    </recommendedName>
</protein>
<comment type="caution">
    <text evidence="6">The sequence shown here is derived from an EMBL/GenBank/DDBJ whole genome shotgun (WGS) entry which is preliminary data.</text>
</comment>
<evidence type="ECO:0000313" key="6">
    <source>
        <dbReference type="EMBL" id="GAX87888.1"/>
    </source>
</evidence>
<name>A0A292YE64_9BACT</name>
<dbReference type="RefSeq" id="WP_096259411.1">
    <property type="nucleotide sequence ID" value="NZ_BDME01000002.1"/>
</dbReference>
<dbReference type="Proteomes" id="UP000217944">
    <property type="component" value="Unassembled WGS sequence"/>
</dbReference>
<dbReference type="Pfam" id="PF01084">
    <property type="entry name" value="Ribosomal_S18"/>
    <property type="match status" value="1"/>
</dbReference>
<keyword evidence="3 4" id="KW-0687">Ribonucleoprotein</keyword>
<dbReference type="PANTHER" id="PTHR13479:SF40">
    <property type="entry name" value="SMALL RIBOSOMAL SUBUNIT PROTEIN BS18M"/>
    <property type="match status" value="1"/>
</dbReference>